<feature type="region of interest" description="Disordered" evidence="1">
    <location>
        <begin position="80"/>
        <end position="128"/>
    </location>
</feature>
<keyword evidence="2" id="KW-1133">Transmembrane helix</keyword>
<protein>
    <submittedName>
        <fullName evidence="3">Uncharacterized protein</fullName>
    </submittedName>
</protein>
<keyword evidence="2" id="KW-0472">Membrane</keyword>
<name>A0A8J3IRU5_9CHLR</name>
<reference evidence="3" key="1">
    <citation type="submission" date="2020-10" db="EMBL/GenBank/DDBJ databases">
        <title>Taxonomic study of unclassified bacteria belonging to the class Ktedonobacteria.</title>
        <authorList>
            <person name="Yabe S."/>
            <person name="Wang C.M."/>
            <person name="Zheng Y."/>
            <person name="Sakai Y."/>
            <person name="Cavaletti L."/>
            <person name="Monciardini P."/>
            <person name="Donadio S."/>
        </authorList>
    </citation>
    <scope>NUCLEOTIDE SEQUENCE</scope>
    <source>
        <strain evidence="3">ID150040</strain>
    </source>
</reference>
<feature type="compositionally biased region" description="Polar residues" evidence="1">
    <location>
        <begin position="179"/>
        <end position="195"/>
    </location>
</feature>
<dbReference type="RefSeq" id="WP_220206394.1">
    <property type="nucleotide sequence ID" value="NZ_BNJK01000001.1"/>
</dbReference>
<evidence type="ECO:0000313" key="4">
    <source>
        <dbReference type="Proteomes" id="UP000597444"/>
    </source>
</evidence>
<feature type="region of interest" description="Disordered" evidence="1">
    <location>
        <begin position="134"/>
        <end position="153"/>
    </location>
</feature>
<feature type="compositionally biased region" description="Polar residues" evidence="1">
    <location>
        <begin position="144"/>
        <end position="153"/>
    </location>
</feature>
<keyword evidence="4" id="KW-1185">Reference proteome</keyword>
<feature type="region of interest" description="Disordered" evidence="1">
    <location>
        <begin position="160"/>
        <end position="195"/>
    </location>
</feature>
<comment type="caution">
    <text evidence="3">The sequence shown here is derived from an EMBL/GenBank/DDBJ whole genome shotgun (WGS) entry which is preliminary data.</text>
</comment>
<proteinExistence type="predicted"/>
<dbReference type="AlphaFoldDB" id="A0A8J3IRU5"/>
<gene>
    <name evidence="3" type="ORF">KSF_057750</name>
</gene>
<accession>A0A8J3IRU5</accession>
<dbReference type="EMBL" id="BNJK01000001">
    <property type="protein sequence ID" value="GHO95727.1"/>
    <property type="molecule type" value="Genomic_DNA"/>
</dbReference>
<dbReference type="Proteomes" id="UP000597444">
    <property type="component" value="Unassembled WGS sequence"/>
</dbReference>
<evidence type="ECO:0000256" key="2">
    <source>
        <dbReference type="SAM" id="Phobius"/>
    </source>
</evidence>
<feature type="compositionally biased region" description="Low complexity" evidence="1">
    <location>
        <begin position="134"/>
        <end position="143"/>
    </location>
</feature>
<keyword evidence="2" id="KW-0812">Transmembrane</keyword>
<feature type="compositionally biased region" description="Basic and acidic residues" evidence="1">
    <location>
        <begin position="169"/>
        <end position="178"/>
    </location>
</feature>
<feature type="compositionally biased region" description="Low complexity" evidence="1">
    <location>
        <begin position="114"/>
        <end position="128"/>
    </location>
</feature>
<feature type="transmembrane region" description="Helical" evidence="2">
    <location>
        <begin position="196"/>
        <end position="219"/>
    </location>
</feature>
<evidence type="ECO:0000313" key="3">
    <source>
        <dbReference type="EMBL" id="GHO95727.1"/>
    </source>
</evidence>
<sequence length="443" mass="46817">MRNKQSRTGQRLLAIAALGFALLIFSGAGTLALADTTPVHHINQQNTNSSSHYSLIGIISANINSQLLCLPLLGKCTPTPTKTDTSTPTATPTDTPTATPTHTPTKAPTPIPTPTKSIKSTPTVAAPTVAPTATTAAGAGQPASELTPTPSITSTVTAISNTPVATQDTSHDTSKNDATKTMTNEQNKNKNSSPNMLLPIGGVSIAILGCAGILAAWLLRRQQQQKMQQNGVLANQAVVPADPWIAQREAEAAFGQQPPVPSQTNYTMQISEPLPPAMLIAMQQPEPNFMAAEPAVEDQPTDAGLPPAPIQQTRVISLEESQLEAELGIVPATPSPSYTTIPIQDAILSAFEEDIPFKTMASPPEEDIPFTTIAPTPDLEPLTMNLPEEVVNNLVEQDNAQDASQSLHDDPFLEAMMRQAQMGIFALPNREPAKSASSDNSDE</sequence>
<evidence type="ECO:0000256" key="1">
    <source>
        <dbReference type="SAM" id="MobiDB-lite"/>
    </source>
</evidence>
<feature type="compositionally biased region" description="Low complexity" evidence="1">
    <location>
        <begin position="80"/>
        <end position="106"/>
    </location>
</feature>
<organism evidence="3 4">
    <name type="scientific">Reticulibacter mediterranei</name>
    <dbReference type="NCBI Taxonomy" id="2778369"/>
    <lineage>
        <taxon>Bacteria</taxon>
        <taxon>Bacillati</taxon>
        <taxon>Chloroflexota</taxon>
        <taxon>Ktedonobacteria</taxon>
        <taxon>Ktedonobacterales</taxon>
        <taxon>Reticulibacteraceae</taxon>
        <taxon>Reticulibacter</taxon>
    </lineage>
</organism>